<feature type="domain" description="RecC C-terminal" evidence="10">
    <location>
        <begin position="29"/>
        <end position="197"/>
    </location>
</feature>
<keyword evidence="7" id="KW-0067">ATP-binding</keyword>
<dbReference type="GO" id="GO:0005524">
    <property type="term" value="F:ATP binding"/>
    <property type="evidence" value="ECO:0007669"/>
    <property type="project" value="UniProtKB-KW"/>
</dbReference>
<dbReference type="Gene3D" id="1.10.10.990">
    <property type="match status" value="1"/>
</dbReference>
<dbReference type="InterPro" id="IPR011335">
    <property type="entry name" value="Restrct_endonuc-II-like"/>
</dbReference>
<dbReference type="GO" id="GO:0006310">
    <property type="term" value="P:DNA recombination"/>
    <property type="evidence" value="ECO:0007669"/>
    <property type="project" value="TreeGrafter"/>
</dbReference>
<evidence type="ECO:0000259" key="10">
    <source>
        <dbReference type="Pfam" id="PF17946"/>
    </source>
</evidence>
<name>A0A447RQB8_KLEPN</name>
<keyword evidence="6" id="KW-0269">Exonuclease</keyword>
<keyword evidence="1" id="KW-0540">Nuclease</keyword>
<evidence type="ECO:0000256" key="6">
    <source>
        <dbReference type="ARBA" id="ARBA00022839"/>
    </source>
</evidence>
<evidence type="ECO:0000256" key="8">
    <source>
        <dbReference type="ARBA" id="ARBA00023125"/>
    </source>
</evidence>
<keyword evidence="8" id="KW-0238">DNA-binding</keyword>
<dbReference type="CDD" id="cd22353">
    <property type="entry name" value="RecC_C-like"/>
    <property type="match status" value="1"/>
</dbReference>
<dbReference type="EMBL" id="LR134162">
    <property type="protein sequence ID" value="VEB02016.1"/>
    <property type="molecule type" value="Genomic_DNA"/>
</dbReference>
<evidence type="ECO:0000256" key="2">
    <source>
        <dbReference type="ARBA" id="ARBA00022741"/>
    </source>
</evidence>
<keyword evidence="5" id="KW-0347">Helicase</keyword>
<organism evidence="11 12">
    <name type="scientific">Klebsiella pneumoniae</name>
    <dbReference type="NCBI Taxonomy" id="573"/>
    <lineage>
        <taxon>Bacteria</taxon>
        <taxon>Pseudomonadati</taxon>
        <taxon>Pseudomonadota</taxon>
        <taxon>Gammaproteobacteria</taxon>
        <taxon>Enterobacterales</taxon>
        <taxon>Enterobacteriaceae</taxon>
        <taxon>Klebsiella/Raoultella group</taxon>
        <taxon>Klebsiella</taxon>
        <taxon>Klebsiella pneumoniae complex</taxon>
    </lineage>
</organism>
<dbReference type="PANTHER" id="PTHR30591">
    <property type="entry name" value="RECBCD ENZYME SUBUNIT RECC"/>
    <property type="match status" value="1"/>
</dbReference>
<dbReference type="GO" id="GO:0004386">
    <property type="term" value="F:helicase activity"/>
    <property type="evidence" value="ECO:0007669"/>
    <property type="project" value="UniProtKB-KW"/>
</dbReference>
<evidence type="ECO:0000256" key="4">
    <source>
        <dbReference type="ARBA" id="ARBA00022801"/>
    </source>
</evidence>
<dbReference type="GO" id="GO:0008854">
    <property type="term" value="F:exodeoxyribonuclease V activity"/>
    <property type="evidence" value="ECO:0007669"/>
    <property type="project" value="UniProtKB-EC"/>
</dbReference>
<dbReference type="Pfam" id="PF17946">
    <property type="entry name" value="RecC_C"/>
    <property type="match status" value="1"/>
</dbReference>
<evidence type="ECO:0000256" key="5">
    <source>
        <dbReference type="ARBA" id="ARBA00022806"/>
    </source>
</evidence>
<dbReference type="PANTHER" id="PTHR30591:SF1">
    <property type="entry name" value="RECBCD ENZYME SUBUNIT RECC"/>
    <property type="match status" value="1"/>
</dbReference>
<evidence type="ECO:0000256" key="1">
    <source>
        <dbReference type="ARBA" id="ARBA00022722"/>
    </source>
</evidence>
<dbReference type="EC" id="3.1.11.5" evidence="11"/>
<keyword evidence="9" id="KW-0234">DNA repair</keyword>
<keyword evidence="2" id="KW-0547">Nucleotide-binding</keyword>
<evidence type="ECO:0000256" key="9">
    <source>
        <dbReference type="ARBA" id="ARBA00023204"/>
    </source>
</evidence>
<keyword evidence="4 11" id="KW-0378">Hydrolase</keyword>
<dbReference type="GO" id="GO:0006281">
    <property type="term" value="P:DNA repair"/>
    <property type="evidence" value="ECO:0007669"/>
    <property type="project" value="UniProtKB-KW"/>
</dbReference>
<sequence>MNGWRPPASRGEAHSDFIQPLTAPPIDSLPFDQLLRFWQHPVRAFFQQRLRVNFRAEEDDIPDDEPFTLEGLSRYQLNQQLLNTLIEEQDVSAMFRRFRAAGELPYGAFGELVWETQRLEMQALAERVMAERQQAQSMEIDLQCGGVNLTGWLQQVQPDGLLRWRPSLLSVSQGMQLWLEHLVYCASGGTGESRLFVRKEGEWRFPALGARRGAGVP</sequence>
<keyword evidence="3" id="KW-0227">DNA damage</keyword>
<proteinExistence type="predicted"/>
<protein>
    <submittedName>
        <fullName evidence="11">Exodeoxyribonuclease V subunit gamma</fullName>
        <ecNumber evidence="11">3.1.11.5</ecNumber>
    </submittedName>
</protein>
<evidence type="ECO:0000313" key="12">
    <source>
        <dbReference type="Proteomes" id="UP000282433"/>
    </source>
</evidence>
<evidence type="ECO:0000256" key="3">
    <source>
        <dbReference type="ARBA" id="ARBA00022763"/>
    </source>
</evidence>
<gene>
    <name evidence="11" type="primary">recC_2</name>
    <name evidence="11" type="ORF">NCTC13635_02530</name>
</gene>
<reference evidence="11 12" key="1">
    <citation type="submission" date="2018-12" db="EMBL/GenBank/DDBJ databases">
        <authorList>
            <consortium name="Pathogen Informatics"/>
        </authorList>
    </citation>
    <scope>NUCLEOTIDE SEQUENCE [LARGE SCALE GENOMIC DNA]</scope>
    <source>
        <strain evidence="11 12">NCTC13635</strain>
    </source>
</reference>
<evidence type="ECO:0000313" key="11">
    <source>
        <dbReference type="EMBL" id="VEB02016.1"/>
    </source>
</evidence>
<accession>A0A447RQB8</accession>
<dbReference type="GO" id="GO:0003677">
    <property type="term" value="F:DNA binding"/>
    <property type="evidence" value="ECO:0007669"/>
    <property type="project" value="UniProtKB-KW"/>
</dbReference>
<evidence type="ECO:0000256" key="7">
    <source>
        <dbReference type="ARBA" id="ARBA00022840"/>
    </source>
</evidence>
<dbReference type="InterPro" id="IPR041500">
    <property type="entry name" value="RecC_C"/>
</dbReference>
<dbReference type="SUPFAM" id="SSF52980">
    <property type="entry name" value="Restriction endonuclease-like"/>
    <property type="match status" value="1"/>
</dbReference>
<dbReference type="AlphaFoldDB" id="A0A447RQB8"/>
<dbReference type="Proteomes" id="UP000282433">
    <property type="component" value="Chromosome"/>
</dbReference>